<evidence type="ECO:0000313" key="2">
    <source>
        <dbReference type="EMBL" id="VAW94223.1"/>
    </source>
</evidence>
<feature type="domain" description="HIT" evidence="1">
    <location>
        <begin position="50"/>
        <end position="118"/>
    </location>
</feature>
<reference evidence="2" key="1">
    <citation type="submission" date="2018-06" db="EMBL/GenBank/DDBJ databases">
        <authorList>
            <person name="Zhirakovskaya E."/>
        </authorList>
    </citation>
    <scope>NUCLEOTIDE SEQUENCE</scope>
</reference>
<dbReference type="SUPFAM" id="SSF54197">
    <property type="entry name" value="HIT-like"/>
    <property type="match status" value="1"/>
</dbReference>
<dbReference type="PROSITE" id="PS51084">
    <property type="entry name" value="HIT_2"/>
    <property type="match status" value="1"/>
</dbReference>
<proteinExistence type="predicted"/>
<protein>
    <recommendedName>
        <fullName evidence="1">HIT domain-containing protein</fullName>
    </recommendedName>
</protein>
<dbReference type="AlphaFoldDB" id="A0A3B1A263"/>
<dbReference type="InterPro" id="IPR011146">
    <property type="entry name" value="HIT-like"/>
</dbReference>
<organism evidence="2">
    <name type="scientific">hydrothermal vent metagenome</name>
    <dbReference type="NCBI Taxonomy" id="652676"/>
    <lineage>
        <taxon>unclassified sequences</taxon>
        <taxon>metagenomes</taxon>
        <taxon>ecological metagenomes</taxon>
    </lineage>
</organism>
<dbReference type="GO" id="GO:0003824">
    <property type="term" value="F:catalytic activity"/>
    <property type="evidence" value="ECO:0007669"/>
    <property type="project" value="InterPro"/>
</dbReference>
<dbReference type="Gene3D" id="3.30.428.10">
    <property type="entry name" value="HIT-like"/>
    <property type="match status" value="1"/>
</dbReference>
<name>A0A3B1A263_9ZZZZ</name>
<accession>A0A3B1A263</accession>
<evidence type="ECO:0000259" key="1">
    <source>
        <dbReference type="PROSITE" id="PS51084"/>
    </source>
</evidence>
<dbReference type="Pfam" id="PF01230">
    <property type="entry name" value="HIT"/>
    <property type="match status" value="1"/>
</dbReference>
<dbReference type="InterPro" id="IPR036265">
    <property type="entry name" value="HIT-like_sf"/>
</dbReference>
<dbReference type="EMBL" id="UOFT01000036">
    <property type="protein sequence ID" value="VAW94223.1"/>
    <property type="molecule type" value="Genomic_DNA"/>
</dbReference>
<gene>
    <name evidence="2" type="ORF">MNBD_GAMMA23-2209</name>
</gene>
<sequence length="153" mass="17737">MSSKHLKLDKRLAKDCIQLGYLHWINEENEPPSPASILLLMNNADIPWFVIVPMGVTAIDIDELDEKYQQEILKEVNALSSFFKKHYSVDKINFASIGNIVKQMHFHLVVRTEQDSCWPSVVWGVTAKTKYTQQQVEDLTKLLAEEIKFFEEK</sequence>